<dbReference type="EMBL" id="MN739205">
    <property type="protein sequence ID" value="QHS93481.1"/>
    <property type="molecule type" value="Genomic_DNA"/>
</dbReference>
<proteinExistence type="predicted"/>
<feature type="compositionally biased region" description="Low complexity" evidence="1">
    <location>
        <begin position="292"/>
        <end position="305"/>
    </location>
</feature>
<dbReference type="AlphaFoldDB" id="A0A6C0BNY4"/>
<evidence type="ECO:0000256" key="1">
    <source>
        <dbReference type="SAM" id="MobiDB-lite"/>
    </source>
</evidence>
<accession>A0A6C0BNY4</accession>
<dbReference type="SUPFAM" id="SSF52540">
    <property type="entry name" value="P-loop containing nucleoside triphosphate hydrolases"/>
    <property type="match status" value="2"/>
</dbReference>
<evidence type="ECO:0000313" key="2">
    <source>
        <dbReference type="EMBL" id="QHS93481.1"/>
    </source>
</evidence>
<sequence>MVASNKKTMEIRLKRFQPSKMQTNRICVMVGKKGTGKSTLVQDIMWFQQHIPVGAIMSATEEANEAYGKMAPPLFIYKNFDADALVRLINRQKKMKHMWKENGDSLPFDHRAFVLMDDCMYDKKNFRGPLMRELFMNGRHWDLFVLITLQYVMDITPEIRTNTDYVFALKENVKKNRERLYNEFFGVFPNFAVFDALFLEVTQDWRCLVLDTTVPSTNIPDCVFWYKAEKRPEFRLGADWFWEYSQKNGLGKHQSNAEMNALNEKLEEMNQKAVTVVFEGQRRKRPAPPTPAQQRQPSNIQFRTPGRPPPPQQPKRIRREAPEQHHQQWSQHYYDEEPVQYRPPPQRATPEVVRRRPEPEMPTVIDDGPSQRAAYSAPNAGQPQVLHAPDPRHFGGFIY</sequence>
<name>A0A6C0BNY4_9ZZZZ</name>
<organism evidence="2">
    <name type="scientific">viral metagenome</name>
    <dbReference type="NCBI Taxonomy" id="1070528"/>
    <lineage>
        <taxon>unclassified sequences</taxon>
        <taxon>metagenomes</taxon>
        <taxon>organismal metagenomes</taxon>
    </lineage>
</organism>
<reference evidence="2" key="1">
    <citation type="journal article" date="2020" name="Nature">
        <title>Giant virus diversity and host interactions through global metagenomics.</title>
        <authorList>
            <person name="Schulz F."/>
            <person name="Roux S."/>
            <person name="Paez-Espino D."/>
            <person name="Jungbluth S."/>
            <person name="Walsh D.A."/>
            <person name="Denef V.J."/>
            <person name="McMahon K.D."/>
            <person name="Konstantinidis K.T."/>
            <person name="Eloe-Fadrosh E.A."/>
            <person name="Kyrpides N.C."/>
            <person name="Woyke T."/>
        </authorList>
    </citation>
    <scope>NUCLEOTIDE SEQUENCE</scope>
    <source>
        <strain evidence="2">GVMAG-M-3300017989-17</strain>
    </source>
</reference>
<dbReference type="Gene3D" id="3.40.50.300">
    <property type="entry name" value="P-loop containing nucleotide triphosphate hydrolases"/>
    <property type="match status" value="1"/>
</dbReference>
<feature type="region of interest" description="Disordered" evidence="1">
    <location>
        <begin position="279"/>
        <end position="384"/>
    </location>
</feature>
<protein>
    <submittedName>
        <fullName evidence="2">Uncharacterized protein</fullName>
    </submittedName>
</protein>
<dbReference type="InterPro" id="IPR027417">
    <property type="entry name" value="P-loop_NTPase"/>
</dbReference>